<protein>
    <recommendedName>
        <fullName evidence="5">Stabilizer of axonemal microtubules 2</fullName>
    </recommendedName>
</protein>
<feature type="compositionally biased region" description="Basic and acidic residues" evidence="2">
    <location>
        <begin position="162"/>
        <end position="174"/>
    </location>
</feature>
<comment type="similarity">
    <text evidence="1">Belongs to the FAM154 family.</text>
</comment>
<dbReference type="GO" id="GO:0008017">
    <property type="term" value="F:microtubule binding"/>
    <property type="evidence" value="ECO:0007669"/>
    <property type="project" value="InterPro"/>
</dbReference>
<feature type="compositionally biased region" description="Polar residues" evidence="2">
    <location>
        <begin position="178"/>
        <end position="187"/>
    </location>
</feature>
<dbReference type="OMA" id="CRAQVYL"/>
<dbReference type="PANTHER" id="PTHR31516:SF18">
    <property type="entry name" value="TRANSLATION INITIATION FACTOR IF-2"/>
    <property type="match status" value="1"/>
</dbReference>
<sequence length="512" mass="58810">MPYLCLTPPERGGNDWQGNHRNKTQETCAQIRHHDQSMELPSFSCICELCDCGRHKHHKDCKRQQGVQRREIKGDCFISHYKATFKAPRNAAARSSKRPQRTPAYANLPPMNLVTTQQAEFIPRPLEGRAKPFVPPKGYYQSPEEPLLSKTLYSLQYTPKEAERTKGARPKDNLHVLPQSSTNHTTTTKAEYKEWKSERQPQFGELPDLAGSLLFPGDTNEMKTTTQDHYVEKKTRRVNPVKAAQCHLVMEGKHHMETTHQSTYHPLPLEKGTVLRNPVIQKVTKRPQIEVTTKYQSDFPTPHCLPQQTRAALPPPDNLSVNTHLRNDFKTVQRETFPGWNPLLHPRPEPAQLKEELTAMDRERGGQVDGDTVTKLAFSTPAWLPREPIRRPRSVLKPLNATFDGSTHNKSVYKNWVVQPHWRHGDPRDGISLRPMVKFESETTTGSTFVPKKGEMVRICKPKKDNLELTGESDFNTVHRETYRMPQRPQCRLQIYLQQQKGNTSLEDKENP</sequence>
<dbReference type="GO" id="GO:0005856">
    <property type="term" value="C:cytoskeleton"/>
    <property type="evidence" value="ECO:0007669"/>
    <property type="project" value="TreeGrafter"/>
</dbReference>
<dbReference type="PANTHER" id="PTHR31516">
    <property type="entry name" value="STABILIZER OF AXONEMAL MICROTUBULES 2"/>
    <property type="match status" value="1"/>
</dbReference>
<dbReference type="AlphaFoldDB" id="A0A974HA44"/>
<evidence type="ECO:0000313" key="4">
    <source>
        <dbReference type="Proteomes" id="UP000694892"/>
    </source>
</evidence>
<evidence type="ECO:0000256" key="1">
    <source>
        <dbReference type="ARBA" id="ARBA00008738"/>
    </source>
</evidence>
<gene>
    <name evidence="3" type="ORF">XELAEV_18037380mg</name>
</gene>
<feature type="region of interest" description="Disordered" evidence="2">
    <location>
        <begin position="162"/>
        <end position="187"/>
    </location>
</feature>
<evidence type="ECO:0000256" key="2">
    <source>
        <dbReference type="SAM" id="MobiDB-lite"/>
    </source>
</evidence>
<evidence type="ECO:0008006" key="5">
    <source>
        <dbReference type="Google" id="ProtNLM"/>
    </source>
</evidence>
<proteinExistence type="inferred from homology"/>
<reference evidence="4" key="1">
    <citation type="journal article" date="2016" name="Nature">
        <title>Genome evolution in the allotetraploid frog Xenopus laevis.</title>
        <authorList>
            <person name="Session A.M."/>
            <person name="Uno Y."/>
            <person name="Kwon T."/>
            <person name="Chapman J.A."/>
            <person name="Toyoda A."/>
            <person name="Takahashi S."/>
            <person name="Fukui A."/>
            <person name="Hikosaka A."/>
            <person name="Suzuki A."/>
            <person name="Kondo M."/>
            <person name="van Heeringen S.J."/>
            <person name="Quigley I."/>
            <person name="Heinz S."/>
            <person name="Ogino H."/>
            <person name="Ochi H."/>
            <person name="Hellsten U."/>
            <person name="Lyons J.B."/>
            <person name="Simakov O."/>
            <person name="Putnam N."/>
            <person name="Stites J."/>
            <person name="Kuroki Y."/>
            <person name="Tanaka T."/>
            <person name="Michiue T."/>
            <person name="Watanabe M."/>
            <person name="Bogdanovic O."/>
            <person name="Lister R."/>
            <person name="Georgiou G."/>
            <person name="Paranjpe S.S."/>
            <person name="van Kruijsbergen I."/>
            <person name="Shu S."/>
            <person name="Carlson J."/>
            <person name="Kinoshita T."/>
            <person name="Ohta Y."/>
            <person name="Mawaribuchi S."/>
            <person name="Jenkins J."/>
            <person name="Grimwood J."/>
            <person name="Schmutz J."/>
            <person name="Mitros T."/>
            <person name="Mozaffari S.V."/>
            <person name="Suzuki Y."/>
            <person name="Haramoto Y."/>
            <person name="Yamamoto T.S."/>
            <person name="Takagi C."/>
            <person name="Heald R."/>
            <person name="Miller K."/>
            <person name="Haudenschild C."/>
            <person name="Kitzman J."/>
            <person name="Nakayama T."/>
            <person name="Izutsu Y."/>
            <person name="Robert J."/>
            <person name="Fortriede J."/>
            <person name="Burns K."/>
            <person name="Lotay V."/>
            <person name="Karimi K."/>
            <person name="Yasuoka Y."/>
            <person name="Dichmann D.S."/>
            <person name="Flajnik M.F."/>
            <person name="Houston D.W."/>
            <person name="Shendure J."/>
            <person name="DuPasquier L."/>
            <person name="Vize P.D."/>
            <person name="Zorn A.M."/>
            <person name="Ito M."/>
            <person name="Marcotte E.M."/>
            <person name="Wallingford J.B."/>
            <person name="Ito Y."/>
            <person name="Asashima M."/>
            <person name="Ueno N."/>
            <person name="Matsuda Y."/>
            <person name="Veenstra G.J."/>
            <person name="Fujiyama A."/>
            <person name="Harland R.M."/>
            <person name="Taira M."/>
            <person name="Rokhsar D.S."/>
        </authorList>
    </citation>
    <scope>NUCLEOTIDE SEQUENCE [LARGE SCALE GENOMIC DNA]</scope>
    <source>
        <strain evidence="4">J</strain>
    </source>
</reference>
<dbReference type="InterPro" id="IPR033336">
    <property type="entry name" value="SAXO1/2"/>
</dbReference>
<feature type="region of interest" description="Disordered" evidence="2">
    <location>
        <begin position="88"/>
        <end position="108"/>
    </location>
</feature>
<evidence type="ECO:0000313" key="3">
    <source>
        <dbReference type="EMBL" id="OCT70459.1"/>
    </source>
</evidence>
<accession>A0A974HA44</accession>
<dbReference type="Proteomes" id="UP000694892">
    <property type="component" value="Chromosome 7S"/>
</dbReference>
<organism evidence="3 4">
    <name type="scientific">Xenopus laevis</name>
    <name type="common">African clawed frog</name>
    <dbReference type="NCBI Taxonomy" id="8355"/>
    <lineage>
        <taxon>Eukaryota</taxon>
        <taxon>Metazoa</taxon>
        <taxon>Chordata</taxon>
        <taxon>Craniata</taxon>
        <taxon>Vertebrata</taxon>
        <taxon>Euteleostomi</taxon>
        <taxon>Amphibia</taxon>
        <taxon>Batrachia</taxon>
        <taxon>Anura</taxon>
        <taxon>Pipoidea</taxon>
        <taxon>Pipidae</taxon>
        <taxon>Xenopodinae</taxon>
        <taxon>Xenopus</taxon>
        <taxon>Xenopus</taxon>
    </lineage>
</organism>
<dbReference type="EMBL" id="CM004479">
    <property type="protein sequence ID" value="OCT70459.1"/>
    <property type="molecule type" value="Genomic_DNA"/>
</dbReference>
<name>A0A974HA44_XENLA</name>